<feature type="repeat" description="ANK" evidence="3">
    <location>
        <begin position="82"/>
        <end position="114"/>
    </location>
</feature>
<dbReference type="Proteomes" id="UP000193719">
    <property type="component" value="Unassembled WGS sequence"/>
</dbReference>
<dbReference type="PANTHER" id="PTHR24171">
    <property type="entry name" value="ANKYRIN REPEAT DOMAIN-CONTAINING PROTEIN 39-RELATED"/>
    <property type="match status" value="1"/>
</dbReference>
<keyword evidence="2 3" id="KW-0040">ANK repeat</keyword>
<reference evidence="4 5" key="1">
    <citation type="submission" date="2016-08" db="EMBL/GenBank/DDBJ databases">
        <title>Genomes of anaerobic fungi encode conserved fungal cellulosomes for biomass hydrolysis.</title>
        <authorList>
            <consortium name="DOE Joint Genome Institute"/>
            <person name="Haitjema C.H."/>
            <person name="Gilmore S.P."/>
            <person name="Henske J.K."/>
            <person name="Solomon K.V."/>
            <person name="De Groot R."/>
            <person name="Kuo A."/>
            <person name="Mondo S.J."/>
            <person name="Salamov A.A."/>
            <person name="Labutti K."/>
            <person name="Zhao Z."/>
            <person name="Chiniquy J."/>
            <person name="Barry K."/>
            <person name="Brewer H.M."/>
            <person name="Purvine S.O."/>
            <person name="Wright A.T."/>
            <person name="Boxma B."/>
            <person name="Van Alen T."/>
            <person name="Hackstein J.H."/>
            <person name="Baker S.E."/>
            <person name="Grigoriev I.V."/>
            <person name="O'Malley M.A."/>
        </authorList>
    </citation>
    <scope>NUCLEOTIDE SEQUENCE [LARGE SCALE GENOMIC DNA]</scope>
    <source>
        <strain evidence="5">finn</strain>
    </source>
</reference>
<dbReference type="EMBL" id="MCFH01000002">
    <property type="protein sequence ID" value="ORX59924.1"/>
    <property type="molecule type" value="Genomic_DNA"/>
</dbReference>
<organism evidence="4 5">
    <name type="scientific">Piromyces finnis</name>
    <dbReference type="NCBI Taxonomy" id="1754191"/>
    <lineage>
        <taxon>Eukaryota</taxon>
        <taxon>Fungi</taxon>
        <taxon>Fungi incertae sedis</taxon>
        <taxon>Chytridiomycota</taxon>
        <taxon>Chytridiomycota incertae sedis</taxon>
        <taxon>Neocallimastigomycetes</taxon>
        <taxon>Neocallimastigales</taxon>
        <taxon>Neocallimastigaceae</taxon>
        <taxon>Piromyces</taxon>
    </lineage>
</organism>
<dbReference type="InterPro" id="IPR002110">
    <property type="entry name" value="Ankyrin_rpt"/>
</dbReference>
<gene>
    <name evidence="4" type="ORF">BCR36DRAFT_579371</name>
</gene>
<dbReference type="AlphaFoldDB" id="A0A1Y1VLW3"/>
<dbReference type="OrthoDB" id="341259at2759"/>
<dbReference type="SMART" id="SM00248">
    <property type="entry name" value="ANK"/>
    <property type="match status" value="2"/>
</dbReference>
<keyword evidence="5" id="KW-1185">Reference proteome</keyword>
<sequence>MDKSKSKSIVAHYTHSYIPVRSGKIVKRKLTTPPSISATRVQKHFQIFFQDQLLNACEKGNIIEVKRLLERYRISPNFKDSKGRTPLHFACSSGNEKIAELIIHAGANVNAIDLNQNTPLHLSVISNNYTCVALLLKAGANAHARDKSYKTPLDLALSRIQYIIQNLNTLDNASTLIPEIQEVIKLLKYYIQIPRNLVRSQSDSFSMIKFSKNIYPNLSYSNLTKLPTSPTPSLIDGNADISPIKLQNINIIDDIYKNNTMKVTTTISPESSSSSTSSSSKMIINSPIITNEKLLQNQTIQQSFTPKNEIPENSKVDDLEEICFRLSQLNNDLTNDHLPEPLTNTNLEELRSLLNNIKI</sequence>
<dbReference type="PROSITE" id="PS50297">
    <property type="entry name" value="ANK_REP_REGION"/>
    <property type="match status" value="2"/>
</dbReference>
<keyword evidence="1" id="KW-0677">Repeat</keyword>
<dbReference type="STRING" id="1754191.A0A1Y1VLW3"/>
<dbReference type="SUPFAM" id="SSF48403">
    <property type="entry name" value="Ankyrin repeat"/>
    <property type="match status" value="1"/>
</dbReference>
<evidence type="ECO:0000256" key="3">
    <source>
        <dbReference type="PROSITE-ProRule" id="PRU00023"/>
    </source>
</evidence>
<dbReference type="Pfam" id="PF12796">
    <property type="entry name" value="Ank_2"/>
    <property type="match status" value="1"/>
</dbReference>
<proteinExistence type="predicted"/>
<dbReference type="PRINTS" id="PR01415">
    <property type="entry name" value="ANKYRIN"/>
</dbReference>
<dbReference type="Gene3D" id="1.25.40.20">
    <property type="entry name" value="Ankyrin repeat-containing domain"/>
    <property type="match status" value="1"/>
</dbReference>
<accession>A0A1Y1VLW3</accession>
<comment type="caution">
    <text evidence="4">The sequence shown here is derived from an EMBL/GenBank/DDBJ whole genome shotgun (WGS) entry which is preliminary data.</text>
</comment>
<feature type="repeat" description="ANK" evidence="3">
    <location>
        <begin position="115"/>
        <end position="147"/>
    </location>
</feature>
<evidence type="ECO:0000313" key="4">
    <source>
        <dbReference type="EMBL" id="ORX59924.1"/>
    </source>
</evidence>
<protein>
    <submittedName>
        <fullName evidence="4">Ankyrin</fullName>
    </submittedName>
</protein>
<name>A0A1Y1VLW3_9FUNG</name>
<evidence type="ECO:0000256" key="1">
    <source>
        <dbReference type="ARBA" id="ARBA00022737"/>
    </source>
</evidence>
<dbReference type="InterPro" id="IPR036770">
    <property type="entry name" value="Ankyrin_rpt-contain_sf"/>
</dbReference>
<dbReference type="PROSITE" id="PS50088">
    <property type="entry name" value="ANK_REPEAT"/>
    <property type="match status" value="2"/>
</dbReference>
<evidence type="ECO:0000313" key="5">
    <source>
        <dbReference type="Proteomes" id="UP000193719"/>
    </source>
</evidence>
<evidence type="ECO:0000256" key="2">
    <source>
        <dbReference type="ARBA" id="ARBA00023043"/>
    </source>
</evidence>
<reference evidence="4 5" key="2">
    <citation type="submission" date="2016-08" db="EMBL/GenBank/DDBJ databases">
        <title>Pervasive Adenine N6-methylation of Active Genes in Fungi.</title>
        <authorList>
            <consortium name="DOE Joint Genome Institute"/>
            <person name="Mondo S.J."/>
            <person name="Dannebaum R.O."/>
            <person name="Kuo R.C."/>
            <person name="Labutti K."/>
            <person name="Haridas S."/>
            <person name="Kuo A."/>
            <person name="Salamov A."/>
            <person name="Ahrendt S.R."/>
            <person name="Lipzen A."/>
            <person name="Sullivan W."/>
            <person name="Andreopoulos W.B."/>
            <person name="Clum A."/>
            <person name="Lindquist E."/>
            <person name="Daum C."/>
            <person name="Ramamoorthy G.K."/>
            <person name="Gryganskyi A."/>
            <person name="Culley D."/>
            <person name="Magnuson J.K."/>
            <person name="James T.Y."/>
            <person name="O'Malley M.A."/>
            <person name="Stajich J.E."/>
            <person name="Spatafora J.W."/>
            <person name="Visel A."/>
            <person name="Grigoriev I.V."/>
        </authorList>
    </citation>
    <scope>NUCLEOTIDE SEQUENCE [LARGE SCALE GENOMIC DNA]</scope>
    <source>
        <strain evidence="5">finn</strain>
    </source>
</reference>